<dbReference type="SUPFAM" id="SSF103473">
    <property type="entry name" value="MFS general substrate transporter"/>
    <property type="match status" value="1"/>
</dbReference>
<feature type="transmembrane region" description="Helical" evidence="6">
    <location>
        <begin position="45"/>
        <end position="64"/>
    </location>
</feature>
<dbReference type="OrthoDB" id="3225787at2"/>
<feature type="transmembrane region" description="Helical" evidence="6">
    <location>
        <begin position="297"/>
        <end position="318"/>
    </location>
</feature>
<evidence type="ECO:0000256" key="5">
    <source>
        <dbReference type="ARBA" id="ARBA00023136"/>
    </source>
</evidence>
<keyword evidence="4 6" id="KW-1133">Transmembrane helix</keyword>
<evidence type="ECO:0000256" key="3">
    <source>
        <dbReference type="ARBA" id="ARBA00022692"/>
    </source>
</evidence>
<dbReference type="EMBL" id="FNRI01000003">
    <property type="protein sequence ID" value="SEA38499.1"/>
    <property type="molecule type" value="Genomic_DNA"/>
</dbReference>
<gene>
    <name evidence="8" type="ORF">SAMN05444145_103100</name>
</gene>
<protein>
    <submittedName>
        <fullName evidence="8">Fucose permease</fullName>
    </submittedName>
</protein>
<dbReference type="Pfam" id="PF07690">
    <property type="entry name" value="MFS_1"/>
    <property type="match status" value="1"/>
</dbReference>
<dbReference type="Gene3D" id="1.20.1250.20">
    <property type="entry name" value="MFS general substrate transporter like domains"/>
    <property type="match status" value="2"/>
</dbReference>
<feature type="transmembrane region" description="Helical" evidence="6">
    <location>
        <begin position="209"/>
        <end position="228"/>
    </location>
</feature>
<keyword evidence="9" id="KW-1185">Reference proteome</keyword>
<name>A0A1H4ARI9_9BACT</name>
<feature type="transmembrane region" description="Helical" evidence="6">
    <location>
        <begin position="76"/>
        <end position="107"/>
    </location>
</feature>
<dbReference type="PANTHER" id="PTHR43702:SF3">
    <property type="entry name" value="PROTEIN TSGA"/>
    <property type="match status" value="1"/>
</dbReference>
<dbReference type="InterPro" id="IPR020846">
    <property type="entry name" value="MFS_dom"/>
</dbReference>
<dbReference type="GO" id="GO:0005886">
    <property type="term" value="C:plasma membrane"/>
    <property type="evidence" value="ECO:0007669"/>
    <property type="project" value="UniProtKB-SubCell"/>
</dbReference>
<evidence type="ECO:0000313" key="9">
    <source>
        <dbReference type="Proteomes" id="UP000183253"/>
    </source>
</evidence>
<reference evidence="8 9" key="1">
    <citation type="submission" date="2016-10" db="EMBL/GenBank/DDBJ databases">
        <authorList>
            <person name="de Groot N.N."/>
        </authorList>
    </citation>
    <scope>NUCLEOTIDE SEQUENCE [LARGE SCALE GENOMIC DNA]</scope>
    <source>
        <strain evidence="8 9">DSM 25383</strain>
    </source>
</reference>
<dbReference type="Proteomes" id="UP000183253">
    <property type="component" value="Unassembled WGS sequence"/>
</dbReference>
<feature type="transmembrane region" description="Helical" evidence="6">
    <location>
        <begin position="12"/>
        <end position="33"/>
    </location>
</feature>
<evidence type="ECO:0000256" key="2">
    <source>
        <dbReference type="ARBA" id="ARBA00022475"/>
    </source>
</evidence>
<evidence type="ECO:0000256" key="6">
    <source>
        <dbReference type="SAM" id="Phobius"/>
    </source>
</evidence>
<evidence type="ECO:0000313" key="8">
    <source>
        <dbReference type="EMBL" id="SEA38499.1"/>
    </source>
</evidence>
<proteinExistence type="predicted"/>
<keyword evidence="2" id="KW-1003">Cell membrane</keyword>
<feature type="transmembrane region" description="Helical" evidence="6">
    <location>
        <begin position="360"/>
        <end position="379"/>
    </location>
</feature>
<comment type="subcellular location">
    <subcellularLocation>
        <location evidence="1">Cell inner membrane</location>
        <topology evidence="1">Multi-pass membrane protein</topology>
    </subcellularLocation>
</comment>
<keyword evidence="5 6" id="KW-0472">Membrane</keyword>
<dbReference type="InterPro" id="IPR011701">
    <property type="entry name" value="MFS"/>
</dbReference>
<sequence>MNKKHSLSRLLPVLFGFFIMGFCDVVGVATSYVQQHFALSESLAGLIPSMVFLWFLLLAVPVAFWMNRIGRRRMVIVGNVITIVGMLTPLADYSFAACLAAFALLGIGNTILQVSLNPLLTNVVDGRALSSSLTAGQVIKAVSSFSGPFIATFAASTLGNWIWMFPIFAGASLISALWLLATPIEESPAERSSSMGEVFSVLRDRKIRLLFLGIVAIVGIDVGLNTLAPKLLIERCGMPLESAGYGSSVYFFCRVIGAFTGTLLLTRLSDRTYYFSHILLGIAVLGALYFAHSRYAILIALGTEGFAFSSIFAVIYSQALKHMPARANEISGLMITGVFGGAVVPPLMGLLTDAVGSQAGSLAVLTLFALYLLGCGLMIRSEKTENHVSAR</sequence>
<evidence type="ECO:0000259" key="7">
    <source>
        <dbReference type="PROSITE" id="PS50850"/>
    </source>
</evidence>
<evidence type="ECO:0000256" key="1">
    <source>
        <dbReference type="ARBA" id="ARBA00004429"/>
    </source>
</evidence>
<feature type="transmembrane region" description="Helical" evidence="6">
    <location>
        <begin position="248"/>
        <end position="266"/>
    </location>
</feature>
<feature type="transmembrane region" description="Helical" evidence="6">
    <location>
        <begin position="330"/>
        <end position="348"/>
    </location>
</feature>
<feature type="transmembrane region" description="Helical" evidence="6">
    <location>
        <begin position="161"/>
        <end position="181"/>
    </location>
</feature>
<feature type="domain" description="Major facilitator superfamily (MFS) profile" evidence="7">
    <location>
        <begin position="1"/>
        <end position="384"/>
    </location>
</feature>
<dbReference type="InterPro" id="IPR050375">
    <property type="entry name" value="MFS_TsgA-like"/>
</dbReference>
<dbReference type="PROSITE" id="PS50850">
    <property type="entry name" value="MFS"/>
    <property type="match status" value="1"/>
</dbReference>
<dbReference type="GO" id="GO:0022857">
    <property type="term" value="F:transmembrane transporter activity"/>
    <property type="evidence" value="ECO:0007669"/>
    <property type="project" value="InterPro"/>
</dbReference>
<feature type="transmembrane region" description="Helical" evidence="6">
    <location>
        <begin position="273"/>
        <end position="291"/>
    </location>
</feature>
<dbReference type="InterPro" id="IPR036259">
    <property type="entry name" value="MFS_trans_sf"/>
</dbReference>
<keyword evidence="3 6" id="KW-0812">Transmembrane</keyword>
<accession>A0A1H4ARI9</accession>
<dbReference type="RefSeq" id="WP_010261409.1">
    <property type="nucleotide sequence ID" value="NZ_CAEG01000010.1"/>
</dbReference>
<organism evidence="8 9">
    <name type="scientific">Alistipes timonensis JC136</name>
    <dbReference type="NCBI Taxonomy" id="1033731"/>
    <lineage>
        <taxon>Bacteria</taxon>
        <taxon>Pseudomonadati</taxon>
        <taxon>Bacteroidota</taxon>
        <taxon>Bacteroidia</taxon>
        <taxon>Bacteroidales</taxon>
        <taxon>Rikenellaceae</taxon>
        <taxon>Alistipes</taxon>
    </lineage>
</organism>
<dbReference type="AlphaFoldDB" id="A0A1H4ARI9"/>
<evidence type="ECO:0000256" key="4">
    <source>
        <dbReference type="ARBA" id="ARBA00022989"/>
    </source>
</evidence>
<dbReference type="PANTHER" id="PTHR43702">
    <property type="entry name" value="L-FUCOSE-PROTON SYMPORTER"/>
    <property type="match status" value="1"/>
</dbReference>
<dbReference type="STRING" id="1033731.SAMN05444145_103100"/>